<evidence type="ECO:0000313" key="7">
    <source>
        <dbReference type="Proteomes" id="UP001177023"/>
    </source>
</evidence>
<dbReference type="InterPro" id="IPR017441">
    <property type="entry name" value="Protein_kinase_ATP_BS"/>
</dbReference>
<accession>A0AA36CXE8</accession>
<sequence length="478" mass="54101">MDALGPSREGQEPTRTVSNSNQKLRYTKVRDAVAGGMASVNAEPFFYSFIEEHETSKYLMEPGDFLVRQVLSWKNNSKSTQDKRYIIAFMTYSRTNRVYYLHEYCFNTAQGLVSYHRDFHVSLDRFADKFIVNGVRLAHEHKIYHEQIQRIKALGDGAFGEVFKAYYRAGVFSRVPVAVKILVGATTEDSEALLKEALLMRSLKIHHPNVVDLVAIACYEQPLMLVLQLCQGALLDFVQPPDEKHPNKRCPPIAERIHWVCGAARGLAFLHEKQIIHRDVAARNALIGKDNEAKISDFGLSRAGSLHQETKLKKVPIRYLAVETLTKGIYSPRTDVWAFGVLMWEVFNDGKTPYEDIDDSKIKEIKAFVKGGGRMQPGDTFPAELWKLCQNCWQEDPNKRLTMAECAHVCGLQYSVSGGWITAKRYAIIQQPNWDLDAFRAVEQERMKIVMAERKADGLDVPAPEAAAPPPPKARPSD</sequence>
<dbReference type="InterPro" id="IPR050198">
    <property type="entry name" value="Non-receptor_tyrosine_kinases"/>
</dbReference>
<name>A0AA36CXE8_9BILA</name>
<proteinExistence type="predicted"/>
<gene>
    <name evidence="6" type="ORF">MSPICULIGERA_LOCUS15423</name>
</gene>
<dbReference type="InterPro" id="IPR036860">
    <property type="entry name" value="SH2_dom_sf"/>
</dbReference>
<dbReference type="SUPFAM" id="SSF55550">
    <property type="entry name" value="SH2 domain"/>
    <property type="match status" value="1"/>
</dbReference>
<feature type="compositionally biased region" description="Polar residues" evidence="4">
    <location>
        <begin position="13"/>
        <end position="22"/>
    </location>
</feature>
<feature type="region of interest" description="Disordered" evidence="4">
    <location>
        <begin position="458"/>
        <end position="478"/>
    </location>
</feature>
<evidence type="ECO:0000313" key="6">
    <source>
        <dbReference type="EMBL" id="CAJ0577145.1"/>
    </source>
</evidence>
<evidence type="ECO:0000256" key="2">
    <source>
        <dbReference type="ARBA" id="ARBA00022840"/>
    </source>
</evidence>
<dbReference type="PANTHER" id="PTHR24418">
    <property type="entry name" value="TYROSINE-PROTEIN KINASE"/>
    <property type="match status" value="1"/>
</dbReference>
<dbReference type="Gene3D" id="3.30.505.10">
    <property type="entry name" value="SH2 domain"/>
    <property type="match status" value="1"/>
</dbReference>
<dbReference type="InterPro" id="IPR000719">
    <property type="entry name" value="Prot_kinase_dom"/>
</dbReference>
<evidence type="ECO:0000256" key="4">
    <source>
        <dbReference type="SAM" id="MobiDB-lite"/>
    </source>
</evidence>
<dbReference type="InterPro" id="IPR001245">
    <property type="entry name" value="Ser-Thr/Tyr_kinase_cat_dom"/>
</dbReference>
<keyword evidence="1 3" id="KW-0547">Nucleotide-binding</keyword>
<dbReference type="CDD" id="cd00192">
    <property type="entry name" value="PTKc"/>
    <property type="match status" value="1"/>
</dbReference>
<dbReference type="PROSITE" id="PS00107">
    <property type="entry name" value="PROTEIN_KINASE_ATP"/>
    <property type="match status" value="1"/>
</dbReference>
<keyword evidence="7" id="KW-1185">Reference proteome</keyword>
<evidence type="ECO:0000256" key="3">
    <source>
        <dbReference type="PROSITE-ProRule" id="PRU10141"/>
    </source>
</evidence>
<dbReference type="SUPFAM" id="SSF56112">
    <property type="entry name" value="Protein kinase-like (PK-like)"/>
    <property type="match status" value="1"/>
</dbReference>
<evidence type="ECO:0000259" key="5">
    <source>
        <dbReference type="PROSITE" id="PS50011"/>
    </source>
</evidence>
<evidence type="ECO:0000256" key="1">
    <source>
        <dbReference type="ARBA" id="ARBA00022741"/>
    </source>
</evidence>
<dbReference type="EMBL" id="CATQJA010002648">
    <property type="protein sequence ID" value="CAJ0577145.1"/>
    <property type="molecule type" value="Genomic_DNA"/>
</dbReference>
<dbReference type="GO" id="GO:0005524">
    <property type="term" value="F:ATP binding"/>
    <property type="evidence" value="ECO:0007669"/>
    <property type="project" value="UniProtKB-UniRule"/>
</dbReference>
<feature type="compositionally biased region" description="Pro residues" evidence="4">
    <location>
        <begin position="467"/>
        <end position="478"/>
    </location>
</feature>
<keyword evidence="2 3" id="KW-0067">ATP-binding</keyword>
<dbReference type="PRINTS" id="PR00109">
    <property type="entry name" value="TYRKINASE"/>
</dbReference>
<reference evidence="6" key="1">
    <citation type="submission" date="2023-06" db="EMBL/GenBank/DDBJ databases">
        <authorList>
            <person name="Delattre M."/>
        </authorList>
    </citation>
    <scope>NUCLEOTIDE SEQUENCE</scope>
    <source>
        <strain evidence="6">AF72</strain>
    </source>
</reference>
<dbReference type="Gene3D" id="1.10.510.10">
    <property type="entry name" value="Transferase(Phosphotransferase) domain 1"/>
    <property type="match status" value="1"/>
</dbReference>
<dbReference type="Proteomes" id="UP001177023">
    <property type="component" value="Unassembled WGS sequence"/>
</dbReference>
<protein>
    <recommendedName>
        <fullName evidence="5">Protein kinase domain-containing protein</fullName>
    </recommendedName>
</protein>
<dbReference type="PROSITE" id="PS50011">
    <property type="entry name" value="PROTEIN_KINASE_DOM"/>
    <property type="match status" value="1"/>
</dbReference>
<feature type="non-terminal residue" evidence="6">
    <location>
        <position position="1"/>
    </location>
</feature>
<feature type="region of interest" description="Disordered" evidence="4">
    <location>
        <begin position="1"/>
        <end position="22"/>
    </location>
</feature>
<dbReference type="SMART" id="SM00219">
    <property type="entry name" value="TyrKc"/>
    <property type="match status" value="1"/>
</dbReference>
<dbReference type="Pfam" id="PF07714">
    <property type="entry name" value="PK_Tyr_Ser-Thr"/>
    <property type="match status" value="1"/>
</dbReference>
<dbReference type="AlphaFoldDB" id="A0AA36CXE8"/>
<dbReference type="InterPro" id="IPR020635">
    <property type="entry name" value="Tyr_kinase_cat_dom"/>
</dbReference>
<dbReference type="GO" id="GO:0004713">
    <property type="term" value="F:protein tyrosine kinase activity"/>
    <property type="evidence" value="ECO:0007669"/>
    <property type="project" value="InterPro"/>
</dbReference>
<dbReference type="InterPro" id="IPR011009">
    <property type="entry name" value="Kinase-like_dom_sf"/>
</dbReference>
<dbReference type="Gene3D" id="3.30.200.20">
    <property type="entry name" value="Phosphorylase Kinase, domain 1"/>
    <property type="match status" value="1"/>
</dbReference>
<organism evidence="6 7">
    <name type="scientific">Mesorhabditis spiculigera</name>
    <dbReference type="NCBI Taxonomy" id="96644"/>
    <lineage>
        <taxon>Eukaryota</taxon>
        <taxon>Metazoa</taxon>
        <taxon>Ecdysozoa</taxon>
        <taxon>Nematoda</taxon>
        <taxon>Chromadorea</taxon>
        <taxon>Rhabditida</taxon>
        <taxon>Rhabditina</taxon>
        <taxon>Rhabditomorpha</taxon>
        <taxon>Rhabditoidea</taxon>
        <taxon>Rhabditidae</taxon>
        <taxon>Mesorhabditinae</taxon>
        <taxon>Mesorhabditis</taxon>
    </lineage>
</organism>
<feature type="domain" description="Protein kinase" evidence="5">
    <location>
        <begin position="148"/>
        <end position="421"/>
    </location>
</feature>
<comment type="caution">
    <text evidence="6">The sequence shown here is derived from an EMBL/GenBank/DDBJ whole genome shotgun (WGS) entry which is preliminary data.</text>
</comment>
<feature type="binding site" evidence="3">
    <location>
        <position position="180"/>
    </location>
    <ligand>
        <name>ATP</name>
        <dbReference type="ChEBI" id="CHEBI:30616"/>
    </ligand>
</feature>